<feature type="domain" description="AB hydrolase-1" evidence="6">
    <location>
        <begin position="168"/>
        <end position="245"/>
    </location>
</feature>
<dbReference type="PANTHER" id="PTHR42886:SF83">
    <property type="entry name" value="PROTEIN ABHD8"/>
    <property type="match status" value="1"/>
</dbReference>
<dbReference type="AlphaFoldDB" id="A0A7K5EM38"/>
<evidence type="ECO:0000313" key="8">
    <source>
        <dbReference type="Proteomes" id="UP000573697"/>
    </source>
</evidence>
<dbReference type="GO" id="GO:0055088">
    <property type="term" value="P:lipid homeostasis"/>
    <property type="evidence" value="ECO:0007669"/>
    <property type="project" value="TreeGrafter"/>
</dbReference>
<protein>
    <recommendedName>
        <fullName evidence="3">Protein ABHD8</fullName>
    </recommendedName>
    <alternativeName>
        <fullName evidence="4">Alpha/beta hydrolase domain-containing protein 8</fullName>
    </alternativeName>
</protein>
<feature type="non-terminal residue" evidence="7">
    <location>
        <position position="245"/>
    </location>
</feature>
<evidence type="ECO:0000256" key="3">
    <source>
        <dbReference type="ARBA" id="ARBA00039466"/>
    </source>
</evidence>
<dbReference type="PRINTS" id="PR00412">
    <property type="entry name" value="EPOXHYDRLASE"/>
</dbReference>
<evidence type="ECO:0000256" key="5">
    <source>
        <dbReference type="SAM" id="MobiDB-lite"/>
    </source>
</evidence>
<evidence type="ECO:0000256" key="1">
    <source>
        <dbReference type="ARBA" id="ARBA00008645"/>
    </source>
</evidence>
<dbReference type="GO" id="GO:0005739">
    <property type="term" value="C:mitochondrion"/>
    <property type="evidence" value="ECO:0007669"/>
    <property type="project" value="TreeGrafter"/>
</dbReference>
<dbReference type="GO" id="GO:0042171">
    <property type="term" value="F:lysophosphatidic acid acyltransferase activity"/>
    <property type="evidence" value="ECO:0007669"/>
    <property type="project" value="TreeGrafter"/>
</dbReference>
<reference evidence="7 8" key="1">
    <citation type="submission" date="2019-09" db="EMBL/GenBank/DDBJ databases">
        <title>Bird 10,000 Genomes (B10K) Project - Family phase.</title>
        <authorList>
            <person name="Zhang G."/>
        </authorList>
    </citation>
    <scope>NUCLEOTIDE SEQUENCE [LARGE SCALE GENOMIC DNA]</scope>
    <source>
        <strain evidence="7">B10K-DU-001-66</strain>
        <tissue evidence="7">Muscle</tissue>
    </source>
</reference>
<proteinExistence type="inferred from homology"/>
<feature type="non-terminal residue" evidence="7">
    <location>
        <position position="1"/>
    </location>
</feature>
<sequence length="245" mass="26607">MLTSLADGLLCCLLGKAPNAVGPLDTSESHDGFTFLEVKPGRILRIRHGVPARPEPPEFPEFPAQERRGTVRCRRRITLYRNGQLLIENLGSETPKNPDPAELETPDPPGIPPGIPPGNSPGIPPGNSPGIPAKDGAKPRRKRKPKKVVTVDCEKRITSCKGTHGDVVLFFIHGVGGSLDIWKEQLEFFSKLGYEVVAPDLAGHGCSSAPPVAAAYTFYALAEDMRAVFKRYAKRRNILIGHSYG</sequence>
<keyword evidence="2" id="KW-0378">Hydrolase</keyword>
<dbReference type="Pfam" id="PF00561">
    <property type="entry name" value="Abhydrolase_1"/>
    <property type="match status" value="1"/>
</dbReference>
<dbReference type="Gene3D" id="3.40.50.1820">
    <property type="entry name" value="alpha/beta hydrolase"/>
    <property type="match status" value="1"/>
</dbReference>
<dbReference type="Proteomes" id="UP000573697">
    <property type="component" value="Unassembled WGS sequence"/>
</dbReference>
<evidence type="ECO:0000259" key="6">
    <source>
        <dbReference type="Pfam" id="PF00561"/>
    </source>
</evidence>
<dbReference type="SUPFAM" id="SSF53474">
    <property type="entry name" value="alpha/beta-Hydrolases"/>
    <property type="match status" value="1"/>
</dbReference>
<evidence type="ECO:0000256" key="4">
    <source>
        <dbReference type="ARBA" id="ARBA00041848"/>
    </source>
</evidence>
<accession>A0A7K5EM38</accession>
<dbReference type="EMBL" id="VYXF01009570">
    <property type="protein sequence ID" value="NWS33269.1"/>
    <property type="molecule type" value="Genomic_DNA"/>
</dbReference>
<dbReference type="GO" id="GO:0006654">
    <property type="term" value="P:phosphatidic acid biosynthetic process"/>
    <property type="evidence" value="ECO:0007669"/>
    <property type="project" value="TreeGrafter"/>
</dbReference>
<dbReference type="InterPro" id="IPR000073">
    <property type="entry name" value="AB_hydrolase_1"/>
</dbReference>
<evidence type="ECO:0000313" key="7">
    <source>
        <dbReference type="EMBL" id="NWS33269.1"/>
    </source>
</evidence>
<feature type="region of interest" description="Disordered" evidence="5">
    <location>
        <begin position="88"/>
        <end position="148"/>
    </location>
</feature>
<name>A0A7K5EM38_POLCE</name>
<evidence type="ECO:0000256" key="2">
    <source>
        <dbReference type="ARBA" id="ARBA00022801"/>
    </source>
</evidence>
<comment type="similarity">
    <text evidence="1">Belongs to the AB hydrolase superfamily.</text>
</comment>
<dbReference type="InterPro" id="IPR000639">
    <property type="entry name" value="Epox_hydrolase-like"/>
</dbReference>
<dbReference type="PANTHER" id="PTHR42886">
    <property type="entry name" value="RE40534P-RELATED"/>
    <property type="match status" value="1"/>
</dbReference>
<dbReference type="InterPro" id="IPR029058">
    <property type="entry name" value="AB_hydrolase_fold"/>
</dbReference>
<dbReference type="GO" id="GO:0052689">
    <property type="term" value="F:carboxylic ester hydrolase activity"/>
    <property type="evidence" value="ECO:0007669"/>
    <property type="project" value="TreeGrafter"/>
</dbReference>
<feature type="compositionally biased region" description="Pro residues" evidence="5">
    <location>
        <begin position="106"/>
        <end position="127"/>
    </location>
</feature>
<keyword evidence="8" id="KW-1185">Reference proteome</keyword>
<comment type="caution">
    <text evidence="7">The sequence shown here is derived from an EMBL/GenBank/DDBJ whole genome shotgun (WGS) entry which is preliminary data.</text>
</comment>
<gene>
    <name evidence="7" type="primary">Abhd8</name>
    <name evidence="7" type="ORF">POLCAE_R14582</name>
</gene>
<organism evidence="7 8">
    <name type="scientific">Polioptila caerulea</name>
    <name type="common">Blue-grey gnatcatcher</name>
    <dbReference type="NCBI Taxonomy" id="66707"/>
    <lineage>
        <taxon>Eukaryota</taxon>
        <taxon>Metazoa</taxon>
        <taxon>Chordata</taxon>
        <taxon>Craniata</taxon>
        <taxon>Vertebrata</taxon>
        <taxon>Euteleostomi</taxon>
        <taxon>Archelosauria</taxon>
        <taxon>Archosauria</taxon>
        <taxon>Dinosauria</taxon>
        <taxon>Saurischia</taxon>
        <taxon>Theropoda</taxon>
        <taxon>Coelurosauria</taxon>
        <taxon>Aves</taxon>
        <taxon>Neognathae</taxon>
        <taxon>Neoaves</taxon>
        <taxon>Telluraves</taxon>
        <taxon>Australaves</taxon>
        <taxon>Passeriformes</taxon>
        <taxon>Certhiidae</taxon>
        <taxon>Polioptilinae</taxon>
        <taxon>Polioptila</taxon>
    </lineage>
</organism>